<feature type="transmembrane region" description="Helical" evidence="1">
    <location>
        <begin position="170"/>
        <end position="188"/>
    </location>
</feature>
<keyword evidence="1" id="KW-1133">Transmembrane helix</keyword>
<dbReference type="RefSeq" id="WP_134189751.1">
    <property type="nucleotide sequence ID" value="NZ_JBHLUW010000027.1"/>
</dbReference>
<feature type="transmembrane region" description="Helical" evidence="1">
    <location>
        <begin position="107"/>
        <end position="126"/>
    </location>
</feature>
<keyword evidence="1" id="KW-0812">Transmembrane</keyword>
<sequence length="222" mass="22950">MNDLFAGSFASTWATVIGSGVFHGANPAMGWLFAAALGMQRGSRKAMLWALPPIALGHAVSVLLVTTSAVAFGMLAQTAHLRVAMGAVLIGWALYHHLYGHRHRVRVGMTAGFIGLALWSAAMATMHGAGLMLIPALMPICGAAGAQGVAAGALPASLPASLQMIGQMTALHTVVTLVTGGAIAFAAYEYLGLGMLRRGWINFDWLWCAALALTGGLLIVTA</sequence>
<organism evidence="2 3">
    <name type="scientific">Paraburkholderia rhizosphaerae</name>
    <dbReference type="NCBI Taxonomy" id="480658"/>
    <lineage>
        <taxon>Bacteria</taxon>
        <taxon>Pseudomonadati</taxon>
        <taxon>Pseudomonadota</taxon>
        <taxon>Betaproteobacteria</taxon>
        <taxon>Burkholderiales</taxon>
        <taxon>Burkholderiaceae</taxon>
        <taxon>Paraburkholderia</taxon>
    </lineage>
</organism>
<name>A0A4R8M3X7_9BURK</name>
<feature type="transmembrane region" description="Helical" evidence="1">
    <location>
        <begin position="200"/>
        <end position="220"/>
    </location>
</feature>
<dbReference type="AlphaFoldDB" id="A0A4R8M3X7"/>
<keyword evidence="3" id="KW-1185">Reference proteome</keyword>
<dbReference type="OrthoDB" id="8850092at2"/>
<gene>
    <name evidence="2" type="ORF">BX592_101177</name>
</gene>
<reference evidence="2 3" key="1">
    <citation type="submission" date="2019-03" db="EMBL/GenBank/DDBJ databases">
        <title>Genomic Encyclopedia of Type Strains, Phase III (KMG-III): the genomes of soil and plant-associated and newly described type strains.</title>
        <authorList>
            <person name="Whitman W."/>
        </authorList>
    </citation>
    <scope>NUCLEOTIDE SEQUENCE [LARGE SCALE GENOMIC DNA]</scope>
    <source>
        <strain evidence="2 3">LMG 29544</strain>
    </source>
</reference>
<evidence type="ECO:0000256" key="1">
    <source>
        <dbReference type="SAM" id="Phobius"/>
    </source>
</evidence>
<feature type="transmembrane region" description="Helical" evidence="1">
    <location>
        <begin position="12"/>
        <end position="34"/>
    </location>
</feature>
<protein>
    <recommendedName>
        <fullName evidence="4">HupE/UreJ protein</fullName>
    </recommendedName>
</protein>
<accession>A0A4R8M3X7</accession>
<evidence type="ECO:0008006" key="4">
    <source>
        <dbReference type="Google" id="ProtNLM"/>
    </source>
</evidence>
<evidence type="ECO:0000313" key="2">
    <source>
        <dbReference type="EMBL" id="TDY54721.1"/>
    </source>
</evidence>
<keyword evidence="1" id="KW-0472">Membrane</keyword>
<proteinExistence type="predicted"/>
<evidence type="ECO:0000313" key="3">
    <source>
        <dbReference type="Proteomes" id="UP000295509"/>
    </source>
</evidence>
<comment type="caution">
    <text evidence="2">The sequence shown here is derived from an EMBL/GenBank/DDBJ whole genome shotgun (WGS) entry which is preliminary data.</text>
</comment>
<dbReference type="EMBL" id="SORE01000001">
    <property type="protein sequence ID" value="TDY54721.1"/>
    <property type="molecule type" value="Genomic_DNA"/>
</dbReference>
<feature type="transmembrane region" description="Helical" evidence="1">
    <location>
        <begin position="46"/>
        <end position="73"/>
    </location>
</feature>
<dbReference type="Proteomes" id="UP000295509">
    <property type="component" value="Unassembled WGS sequence"/>
</dbReference>
<feature type="transmembrane region" description="Helical" evidence="1">
    <location>
        <begin position="79"/>
        <end position="95"/>
    </location>
</feature>